<keyword evidence="12 13" id="KW-0464">Manganese</keyword>
<protein>
    <recommendedName>
        <fullName evidence="13">Hexosyltransferase</fullName>
        <ecNumber evidence="13">2.4.1.-</ecNumber>
    </recommendedName>
</protein>
<evidence type="ECO:0000256" key="3">
    <source>
        <dbReference type="ARBA" id="ARBA00004922"/>
    </source>
</evidence>
<gene>
    <name evidence="14" type="primary">HPTG1_7</name>
    <name evidence="14" type="ORF">CK203_088370</name>
</gene>
<organism evidence="14 15">
    <name type="scientific">Vitis vinifera</name>
    <name type="common">Grape</name>
    <dbReference type="NCBI Taxonomy" id="29760"/>
    <lineage>
        <taxon>Eukaryota</taxon>
        <taxon>Viridiplantae</taxon>
        <taxon>Streptophyta</taxon>
        <taxon>Embryophyta</taxon>
        <taxon>Tracheophyta</taxon>
        <taxon>Spermatophyta</taxon>
        <taxon>Magnoliopsida</taxon>
        <taxon>eudicotyledons</taxon>
        <taxon>Gunneridae</taxon>
        <taxon>Pentapetalae</taxon>
        <taxon>rosids</taxon>
        <taxon>Vitales</taxon>
        <taxon>Vitaceae</taxon>
        <taxon>Viteae</taxon>
        <taxon>Vitis</taxon>
    </lineage>
</organism>
<dbReference type="InterPro" id="IPR002659">
    <property type="entry name" value="Glyco_trans_31"/>
</dbReference>
<evidence type="ECO:0000256" key="4">
    <source>
        <dbReference type="ARBA" id="ARBA00008661"/>
    </source>
</evidence>
<evidence type="ECO:0000256" key="5">
    <source>
        <dbReference type="ARBA" id="ARBA00022676"/>
    </source>
</evidence>
<proteinExistence type="inferred from homology"/>
<dbReference type="EMBL" id="QGNW01001544">
    <property type="protein sequence ID" value="RVW37214.1"/>
    <property type="molecule type" value="Genomic_DNA"/>
</dbReference>
<dbReference type="PANTHER" id="PTHR11214:SF74">
    <property type="entry name" value="HYDROXYPROLINE O-GALACTOSYLTRANSFERASE HPGT1"/>
    <property type="match status" value="1"/>
</dbReference>
<evidence type="ECO:0000256" key="6">
    <source>
        <dbReference type="ARBA" id="ARBA00022679"/>
    </source>
</evidence>
<dbReference type="Proteomes" id="UP000288805">
    <property type="component" value="Unassembled WGS sequence"/>
</dbReference>
<keyword evidence="11" id="KW-0472">Membrane</keyword>
<dbReference type="EC" id="2.4.1.-" evidence="13"/>
<evidence type="ECO:0000256" key="7">
    <source>
        <dbReference type="ARBA" id="ARBA00022692"/>
    </source>
</evidence>
<evidence type="ECO:0000256" key="2">
    <source>
        <dbReference type="ARBA" id="ARBA00004323"/>
    </source>
</evidence>
<reference evidence="14 15" key="1">
    <citation type="journal article" date="2018" name="PLoS Genet.">
        <title>Population sequencing reveals clonal diversity and ancestral inbreeding in the grapevine cultivar Chardonnay.</title>
        <authorList>
            <person name="Roach M.J."/>
            <person name="Johnson D.L."/>
            <person name="Bohlmann J."/>
            <person name="van Vuuren H.J."/>
            <person name="Jones S.J."/>
            <person name="Pretorius I.S."/>
            <person name="Schmidt S.A."/>
            <person name="Borneman A.R."/>
        </authorList>
    </citation>
    <scope>NUCLEOTIDE SEQUENCE [LARGE SCALE GENOMIC DNA]</scope>
    <source>
        <strain evidence="15">cv. Chardonnay</strain>
        <tissue evidence="14">Leaf</tissue>
    </source>
</reference>
<evidence type="ECO:0000256" key="9">
    <source>
        <dbReference type="ARBA" id="ARBA00022989"/>
    </source>
</evidence>
<dbReference type="AlphaFoldDB" id="A0A438DP65"/>
<dbReference type="Pfam" id="PF01762">
    <property type="entry name" value="Galactosyl_T"/>
    <property type="match status" value="1"/>
</dbReference>
<comment type="subcellular location">
    <subcellularLocation>
        <location evidence="2 13">Golgi apparatus membrane</location>
        <topology evidence="2 13">Single-pass type II membrane protein</topology>
    </subcellularLocation>
</comment>
<name>A0A438DP65_VITVI</name>
<evidence type="ECO:0000256" key="12">
    <source>
        <dbReference type="ARBA" id="ARBA00023211"/>
    </source>
</evidence>
<dbReference type="GO" id="GO:0016758">
    <property type="term" value="F:hexosyltransferase activity"/>
    <property type="evidence" value="ECO:0007669"/>
    <property type="project" value="InterPro"/>
</dbReference>
<comment type="pathway">
    <text evidence="3">Protein modification; protein glycosylation.</text>
</comment>
<evidence type="ECO:0000256" key="13">
    <source>
        <dbReference type="RuleBase" id="RU363063"/>
    </source>
</evidence>
<comment type="similarity">
    <text evidence="4 13">Belongs to the glycosyltransferase 31 family.</text>
</comment>
<evidence type="ECO:0000256" key="10">
    <source>
        <dbReference type="ARBA" id="ARBA00023034"/>
    </source>
</evidence>
<keyword evidence="10 13" id="KW-0333">Golgi apparatus</keyword>
<keyword evidence="8" id="KW-0735">Signal-anchor</keyword>
<keyword evidence="6 14" id="KW-0808">Transferase</keyword>
<evidence type="ECO:0000256" key="8">
    <source>
        <dbReference type="ARBA" id="ARBA00022968"/>
    </source>
</evidence>
<sequence>DKMLICSANQGDSLDRAIINENRQTNDFIILNDHVEAPEELPKKTKLFFLMLLITGMLNSMRKFSFYDPFIKCVFLDALVTTLEAHLQVPRTYIGCMKSGEVFSDVGHKWYESDWWKFGDGKSYFRYASGEMYVISRGLAKFISINRSLIRTYAMMMSVSDLGLLASMLNMCMNQSFAAHLGHQGPYVPAF</sequence>
<keyword evidence="9" id="KW-1133">Transmembrane helix</keyword>
<keyword evidence="5 13" id="KW-0328">Glycosyltransferase</keyword>
<evidence type="ECO:0000313" key="15">
    <source>
        <dbReference type="Proteomes" id="UP000288805"/>
    </source>
</evidence>
<dbReference type="GO" id="GO:0000139">
    <property type="term" value="C:Golgi membrane"/>
    <property type="evidence" value="ECO:0007669"/>
    <property type="project" value="UniProtKB-SubCell"/>
</dbReference>
<dbReference type="PANTHER" id="PTHR11214">
    <property type="entry name" value="BETA-1,3-N-ACETYLGLUCOSAMINYLTRANSFERASE"/>
    <property type="match status" value="1"/>
</dbReference>
<evidence type="ECO:0000313" key="14">
    <source>
        <dbReference type="EMBL" id="RVW37214.1"/>
    </source>
</evidence>
<comment type="cofactor">
    <cofactor evidence="1 13">
        <name>Mn(2+)</name>
        <dbReference type="ChEBI" id="CHEBI:29035"/>
    </cofactor>
</comment>
<accession>A0A438DP65</accession>
<dbReference type="UniPathway" id="UPA00378"/>
<evidence type="ECO:0000256" key="11">
    <source>
        <dbReference type="ARBA" id="ARBA00023136"/>
    </source>
</evidence>
<keyword evidence="7" id="KW-0812">Transmembrane</keyword>
<comment type="caution">
    <text evidence="14">The sequence shown here is derived from an EMBL/GenBank/DDBJ whole genome shotgun (WGS) entry which is preliminary data.</text>
</comment>
<evidence type="ECO:0000256" key="1">
    <source>
        <dbReference type="ARBA" id="ARBA00001936"/>
    </source>
</evidence>
<feature type="non-terminal residue" evidence="14">
    <location>
        <position position="1"/>
    </location>
</feature>